<gene>
    <name evidence="6" type="ORF">FAZ15_21115</name>
</gene>
<feature type="transmembrane region" description="Helical" evidence="5">
    <location>
        <begin position="209"/>
        <end position="230"/>
    </location>
</feature>
<dbReference type="GO" id="GO:0016020">
    <property type="term" value="C:membrane"/>
    <property type="evidence" value="ECO:0007669"/>
    <property type="project" value="UniProtKB-SubCell"/>
</dbReference>
<name>A0A4U0NLI2_9SPHI</name>
<evidence type="ECO:0000256" key="3">
    <source>
        <dbReference type="ARBA" id="ARBA00022989"/>
    </source>
</evidence>
<keyword evidence="4 5" id="KW-0472">Membrane</keyword>
<dbReference type="PANTHER" id="PTHR11785">
    <property type="entry name" value="AMINO ACID TRANSPORTER"/>
    <property type="match status" value="1"/>
</dbReference>
<evidence type="ECO:0000256" key="5">
    <source>
        <dbReference type="SAM" id="Phobius"/>
    </source>
</evidence>
<dbReference type="InterPro" id="IPR050598">
    <property type="entry name" value="AminoAcid_Transporter"/>
</dbReference>
<dbReference type="PANTHER" id="PTHR11785:SF512">
    <property type="entry name" value="SOBREMESA, ISOFORM B"/>
    <property type="match status" value="1"/>
</dbReference>
<sequence>MKEMKKLPHSAALSAQTNTPKQVLTVFDAIVMIVGIVVGAGIFRTPPIVANSTGTWEMFLFVWVLGGAISLIGAMCYAELSTAFPSAGGEYHFLYRAFGRHFAFLFAWARMSIIQTGSIALLAFIVGDYMSEFYRLSGYSSSVYAIVVVIGLTITNIIGVHVGTGTQKLLVGLQFSGLIVLIIAGLFFAPADREFAAQTLATDVDFSMAIGTSLIMVLLTFGGWNEAGYISSEMRGGSKKMATVMIAGILIITAIYLLINFAYLNVLGIDGIARSEAVGVDMMRTAIGERGAVFIGLLVMLAALTSTNATIFTGARTNYAFGKDFSLLSFMNVWKTGRSTPVNALLTQGAIATTLIVVGSFARSGFEAMVNFTAPIFWFFILCTGLALFVLRIREPNALRPFKVPLYPVLPAIFCLASAYLLYSSLLFAGMGTWLGIGVLLLGMVFFFFTRKNNRSKLDHRT</sequence>
<organism evidence="6 7">
    <name type="scientific">Sphingobacterium olei</name>
    <dbReference type="NCBI Taxonomy" id="2571155"/>
    <lineage>
        <taxon>Bacteria</taxon>
        <taxon>Pseudomonadati</taxon>
        <taxon>Bacteroidota</taxon>
        <taxon>Sphingobacteriia</taxon>
        <taxon>Sphingobacteriales</taxon>
        <taxon>Sphingobacteriaceae</taxon>
        <taxon>Sphingobacterium</taxon>
    </lineage>
</organism>
<dbReference type="EMBL" id="SUME01000012">
    <property type="protein sequence ID" value="TJZ50854.1"/>
    <property type="molecule type" value="Genomic_DNA"/>
</dbReference>
<feature type="transmembrane region" description="Helical" evidence="5">
    <location>
        <begin position="101"/>
        <end position="127"/>
    </location>
</feature>
<feature type="transmembrane region" description="Helical" evidence="5">
    <location>
        <begin position="292"/>
        <end position="321"/>
    </location>
</feature>
<keyword evidence="3 5" id="KW-1133">Transmembrane helix</keyword>
<feature type="transmembrane region" description="Helical" evidence="5">
    <location>
        <begin position="404"/>
        <end position="423"/>
    </location>
</feature>
<evidence type="ECO:0000256" key="1">
    <source>
        <dbReference type="ARBA" id="ARBA00004141"/>
    </source>
</evidence>
<evidence type="ECO:0000313" key="6">
    <source>
        <dbReference type="EMBL" id="TJZ50854.1"/>
    </source>
</evidence>
<dbReference type="InterPro" id="IPR002293">
    <property type="entry name" value="AA/rel_permease1"/>
</dbReference>
<dbReference type="RefSeq" id="WP_136903361.1">
    <property type="nucleotide sequence ID" value="NZ_SUME01000012.1"/>
</dbReference>
<evidence type="ECO:0000256" key="4">
    <source>
        <dbReference type="ARBA" id="ARBA00023136"/>
    </source>
</evidence>
<feature type="transmembrane region" description="Helical" evidence="5">
    <location>
        <begin position="23"/>
        <end position="43"/>
    </location>
</feature>
<accession>A0A4U0NLI2</accession>
<keyword evidence="7" id="KW-1185">Reference proteome</keyword>
<feature type="transmembrane region" description="Helical" evidence="5">
    <location>
        <begin position="429"/>
        <end position="449"/>
    </location>
</feature>
<comment type="caution">
    <text evidence="6">The sequence shown here is derived from an EMBL/GenBank/DDBJ whole genome shotgun (WGS) entry which is preliminary data.</text>
</comment>
<dbReference type="AlphaFoldDB" id="A0A4U0NLI2"/>
<feature type="transmembrane region" description="Helical" evidence="5">
    <location>
        <begin position="242"/>
        <end position="264"/>
    </location>
</feature>
<dbReference type="Pfam" id="PF13520">
    <property type="entry name" value="AA_permease_2"/>
    <property type="match status" value="1"/>
</dbReference>
<protein>
    <submittedName>
        <fullName evidence="6">Amino acid permease</fullName>
    </submittedName>
</protein>
<dbReference type="GO" id="GO:0015179">
    <property type="term" value="F:L-amino acid transmembrane transporter activity"/>
    <property type="evidence" value="ECO:0007669"/>
    <property type="project" value="TreeGrafter"/>
</dbReference>
<dbReference type="Gene3D" id="1.20.1740.10">
    <property type="entry name" value="Amino acid/polyamine transporter I"/>
    <property type="match status" value="1"/>
</dbReference>
<dbReference type="Proteomes" id="UP000306808">
    <property type="component" value="Unassembled WGS sequence"/>
</dbReference>
<feature type="transmembrane region" description="Helical" evidence="5">
    <location>
        <begin position="342"/>
        <end position="362"/>
    </location>
</feature>
<feature type="transmembrane region" description="Helical" evidence="5">
    <location>
        <begin position="368"/>
        <end position="392"/>
    </location>
</feature>
<dbReference type="OrthoDB" id="9806937at2"/>
<evidence type="ECO:0000256" key="2">
    <source>
        <dbReference type="ARBA" id="ARBA00022692"/>
    </source>
</evidence>
<evidence type="ECO:0000313" key="7">
    <source>
        <dbReference type="Proteomes" id="UP000306808"/>
    </source>
</evidence>
<feature type="transmembrane region" description="Helical" evidence="5">
    <location>
        <begin position="58"/>
        <end position="80"/>
    </location>
</feature>
<comment type="subcellular location">
    <subcellularLocation>
        <location evidence="1">Membrane</location>
        <topology evidence="1">Multi-pass membrane protein</topology>
    </subcellularLocation>
</comment>
<feature type="transmembrane region" description="Helical" evidence="5">
    <location>
        <begin position="169"/>
        <end position="189"/>
    </location>
</feature>
<feature type="transmembrane region" description="Helical" evidence="5">
    <location>
        <begin position="139"/>
        <end position="162"/>
    </location>
</feature>
<keyword evidence="2 5" id="KW-0812">Transmembrane</keyword>
<reference evidence="6 7" key="1">
    <citation type="submission" date="2019-04" db="EMBL/GenBank/DDBJ databases">
        <title>Sphingobacterium olei sp. nov., isolated from oil-contaminated soil.</title>
        <authorList>
            <person name="Liu B."/>
        </authorList>
    </citation>
    <scope>NUCLEOTIDE SEQUENCE [LARGE SCALE GENOMIC DNA]</scope>
    <source>
        <strain evidence="6 7">HAL-9</strain>
    </source>
</reference>
<proteinExistence type="predicted"/>
<dbReference type="PIRSF" id="PIRSF006060">
    <property type="entry name" value="AA_transporter"/>
    <property type="match status" value="1"/>
</dbReference>